<evidence type="ECO:0000256" key="1">
    <source>
        <dbReference type="ARBA" id="ARBA00022801"/>
    </source>
</evidence>
<dbReference type="EMBL" id="PDUD01000040">
    <property type="protein sequence ID" value="PHN02419.1"/>
    <property type="molecule type" value="Genomic_DNA"/>
</dbReference>
<organism evidence="2 3">
    <name type="scientific">Flavilitoribacter nigricans (strain ATCC 23147 / DSM 23189 / NBRC 102662 / NCIMB 1420 / SS-2)</name>
    <name type="common">Lewinella nigricans</name>
    <dbReference type="NCBI Taxonomy" id="1122177"/>
    <lineage>
        <taxon>Bacteria</taxon>
        <taxon>Pseudomonadati</taxon>
        <taxon>Bacteroidota</taxon>
        <taxon>Saprospiria</taxon>
        <taxon>Saprospirales</taxon>
        <taxon>Lewinellaceae</taxon>
        <taxon>Flavilitoribacter</taxon>
    </lineage>
</organism>
<dbReference type="PROSITE" id="PS51257">
    <property type="entry name" value="PROKAR_LIPOPROTEIN"/>
    <property type="match status" value="1"/>
</dbReference>
<comment type="caution">
    <text evidence="2">The sequence shown here is derived from an EMBL/GenBank/DDBJ whole genome shotgun (WGS) entry which is preliminary data.</text>
</comment>
<dbReference type="RefSeq" id="WP_099154165.1">
    <property type="nucleotide sequence ID" value="NZ_PDUD01000040.1"/>
</dbReference>
<proteinExistence type="predicted"/>
<name>A0A2D0N2Q7_FLAN2</name>
<dbReference type="Proteomes" id="UP000223913">
    <property type="component" value="Unassembled WGS sequence"/>
</dbReference>
<keyword evidence="1" id="KW-0378">Hydrolase</keyword>
<keyword evidence="3" id="KW-1185">Reference proteome</keyword>
<accession>A0A2D0N2Q7</accession>
<dbReference type="Gene3D" id="3.30.379.10">
    <property type="entry name" value="Chitobiase/beta-hexosaminidase domain 2-like"/>
    <property type="match status" value="1"/>
</dbReference>
<gene>
    <name evidence="2" type="ORF">CRP01_32060</name>
</gene>
<dbReference type="SUPFAM" id="SSF55545">
    <property type="entry name" value="beta-N-acetylhexosaminidase-like domain"/>
    <property type="match status" value="1"/>
</dbReference>
<dbReference type="GO" id="GO:0016787">
    <property type="term" value="F:hydrolase activity"/>
    <property type="evidence" value="ECO:0007669"/>
    <property type="project" value="UniProtKB-KW"/>
</dbReference>
<evidence type="ECO:0000313" key="2">
    <source>
        <dbReference type="EMBL" id="PHN02419.1"/>
    </source>
</evidence>
<dbReference type="GO" id="GO:0005975">
    <property type="term" value="P:carbohydrate metabolic process"/>
    <property type="evidence" value="ECO:0007669"/>
    <property type="project" value="UniProtKB-ARBA"/>
</dbReference>
<evidence type="ECO:0000313" key="3">
    <source>
        <dbReference type="Proteomes" id="UP000223913"/>
    </source>
</evidence>
<dbReference type="OrthoDB" id="99887at2"/>
<dbReference type="AlphaFoldDB" id="A0A2D0N2Q7"/>
<sequence>MPLPKNRLKNWLWLAVWTILLGACNQSKTVSLVKAADLSPRIAFAAERLSAALEEQGYQVAHTQTLDTNSNRPSIVIGLNSDDHLIDQTWMSKNEQKEGYRIQKKGGQTWIAGKDASGVLYACLDLADRIASKGGIPEAIDRSEQPEMVLRGTCIGLQKTEYLPEREVYEYPYTPENFPWFYDKELWIQYLDMMVENRLNSLYLWNGHPFASLVRLPDYPYAVEVDDDTFARNEEIFGFLTEEADKRGIWVIQMFYNIIVSKPFAEHHEIETQDRSRSIIPVVADYTRKSVAAFIEKYPNVGLMVCLGEAMNTIEDDVEWFTETIIPGVKDGLERLNISEEPPIVLRGHDTDPKRVMDEALKSYRNLYTTAKYNGESLTTYEPRNSWVDVHQALSSLGSVHISNVHILANLEPFRYGSPDFIRKSTVAMHDLQGANGLHLYPQASYWDWPYTADKTDPRLLEMERDWIWYAAWARYAWDCRRDEVEEDAYWSERLARFYDCEAGGGDILTAYEEMGEIAPKLLRRFGISDGNRQTLLLGMFMSQLVNPDKWNVYQSFVDSNGPEGERPIDYARKEAAGESHSGELPLPLVEAVKAHAARAVEAIERAAPSVQANAAEFARLKNDVYCYRDIADFFYEKVQAAMKVLEYKYQGDVTALEAAGVHLERSLTHFADLVERTEDTYLYANSMQTQQRRVPISGRDGTNKTWAELLVHYQNEFDNFQRNVATLQDKQEGAATGPKRAILQPASITILSEHQGTYDLRAGAKIYADRDYQILEVAPELGKLQGIRFGDQQQQEEGTILKFENQDTVKIVVGYFNTNSYTTLRPPTLETNASANNRGQADIKIANALRMDGLYPVNIYTYTYEPGTHELKLGKGRVLILGAVTGDTDIKMHDAGITDQKDGAPVDWLFY</sequence>
<protein>
    <recommendedName>
        <fullName evidence="4">Beta-hexosaminidase bacterial type N-terminal domain-containing protein</fullName>
    </recommendedName>
</protein>
<reference evidence="2 3" key="1">
    <citation type="submission" date="2017-10" db="EMBL/GenBank/DDBJ databases">
        <title>The draft genome sequence of Lewinella nigricans NBRC 102662.</title>
        <authorList>
            <person name="Wang K."/>
        </authorList>
    </citation>
    <scope>NUCLEOTIDE SEQUENCE [LARGE SCALE GENOMIC DNA]</scope>
    <source>
        <strain evidence="2 3">NBRC 102662</strain>
    </source>
</reference>
<dbReference type="InterPro" id="IPR029018">
    <property type="entry name" value="Hex-like_dom2"/>
</dbReference>
<evidence type="ECO:0008006" key="4">
    <source>
        <dbReference type="Google" id="ProtNLM"/>
    </source>
</evidence>